<evidence type="ECO:0000313" key="4">
    <source>
        <dbReference type="Proteomes" id="UP000199206"/>
    </source>
</evidence>
<dbReference type="AlphaFoldDB" id="A0A1H8G884"/>
<dbReference type="PANTHER" id="PTHR36150">
    <property type="entry name" value="DNA GYRASE INHIBITOR YACG"/>
    <property type="match status" value="1"/>
</dbReference>
<protein>
    <recommendedName>
        <fullName evidence="5">DNA gyrase inhibitor YacG</fullName>
    </recommendedName>
</protein>
<proteinExistence type="predicted"/>
<dbReference type="Gene3D" id="3.30.50.10">
    <property type="entry name" value="Erythroid Transcription Factor GATA-1, subunit A"/>
    <property type="match status" value="1"/>
</dbReference>
<name>A0A1H8G884_9SPHN</name>
<dbReference type="Pfam" id="PF03884">
    <property type="entry name" value="YacG"/>
    <property type="match status" value="1"/>
</dbReference>
<dbReference type="GO" id="GO:0008270">
    <property type="term" value="F:zinc ion binding"/>
    <property type="evidence" value="ECO:0007669"/>
    <property type="project" value="InterPro"/>
</dbReference>
<dbReference type="GO" id="GO:0006355">
    <property type="term" value="P:regulation of DNA-templated transcription"/>
    <property type="evidence" value="ECO:0007669"/>
    <property type="project" value="InterPro"/>
</dbReference>
<dbReference type="Proteomes" id="UP000199206">
    <property type="component" value="Unassembled WGS sequence"/>
</dbReference>
<evidence type="ECO:0000313" key="3">
    <source>
        <dbReference type="EMBL" id="SEN39955.1"/>
    </source>
</evidence>
<organism evidence="3 4">
    <name type="scientific">Sphingomonas gellani</name>
    <dbReference type="NCBI Taxonomy" id="1166340"/>
    <lineage>
        <taxon>Bacteria</taxon>
        <taxon>Pseudomonadati</taxon>
        <taxon>Pseudomonadota</taxon>
        <taxon>Alphaproteobacteria</taxon>
        <taxon>Sphingomonadales</taxon>
        <taxon>Sphingomonadaceae</taxon>
        <taxon>Sphingomonas</taxon>
    </lineage>
</organism>
<sequence length="57" mass="6265">MTDQPCPTCGKPSQAATRPFCSAGCKDRDLLAWFAEDYRLPGREHAQDGLDKPAEPD</sequence>
<dbReference type="RefSeq" id="WP_093666221.1">
    <property type="nucleotide sequence ID" value="NZ_FOCF01000006.1"/>
</dbReference>
<dbReference type="InterPro" id="IPR005584">
    <property type="entry name" value="DNA_gyrase_inhibitor_YacG"/>
</dbReference>
<dbReference type="InterPro" id="IPR013088">
    <property type="entry name" value="Znf_NHR/GATA"/>
</dbReference>
<reference evidence="4" key="1">
    <citation type="submission" date="2016-10" db="EMBL/GenBank/DDBJ databases">
        <authorList>
            <person name="Varghese N."/>
            <person name="Submissions S."/>
        </authorList>
    </citation>
    <scope>NUCLEOTIDE SEQUENCE [LARGE SCALE GENOMIC DNA]</scope>
    <source>
        <strain evidence="4">S6-262</strain>
    </source>
</reference>
<dbReference type="OrthoDB" id="9809663at2"/>
<keyword evidence="2" id="KW-0862">Zinc</keyword>
<evidence type="ECO:0000256" key="1">
    <source>
        <dbReference type="ARBA" id="ARBA00022723"/>
    </source>
</evidence>
<dbReference type="SUPFAM" id="SSF57716">
    <property type="entry name" value="Glucocorticoid receptor-like (DNA-binding domain)"/>
    <property type="match status" value="1"/>
</dbReference>
<accession>A0A1H8G884</accession>
<keyword evidence="1" id="KW-0479">Metal-binding</keyword>
<gene>
    <name evidence="3" type="ORF">SAMN05192583_2734</name>
</gene>
<dbReference type="STRING" id="1166340.SAMN05192583_2734"/>
<evidence type="ECO:0000256" key="2">
    <source>
        <dbReference type="ARBA" id="ARBA00022833"/>
    </source>
</evidence>
<dbReference type="EMBL" id="FOCF01000006">
    <property type="protein sequence ID" value="SEN39955.1"/>
    <property type="molecule type" value="Genomic_DNA"/>
</dbReference>
<evidence type="ECO:0008006" key="5">
    <source>
        <dbReference type="Google" id="ProtNLM"/>
    </source>
</evidence>
<dbReference type="PANTHER" id="PTHR36150:SF1">
    <property type="entry name" value="DNA GYRASE INHIBITOR YACG"/>
    <property type="match status" value="1"/>
</dbReference>
<keyword evidence="4" id="KW-1185">Reference proteome</keyword>